<accession>A0A6J5VDN4</accession>
<evidence type="ECO:0000313" key="3">
    <source>
        <dbReference type="Proteomes" id="UP000507222"/>
    </source>
</evidence>
<dbReference type="EMBL" id="CAEKDK010000007">
    <property type="protein sequence ID" value="CAB4286322.1"/>
    <property type="molecule type" value="Genomic_DNA"/>
</dbReference>
<gene>
    <name evidence="2" type="ORF">CURHAP_LOCUS43414</name>
</gene>
<dbReference type="AlphaFoldDB" id="A0A6J5VDN4"/>
<protein>
    <submittedName>
        <fullName evidence="2">Uncharacterized protein</fullName>
    </submittedName>
</protein>
<evidence type="ECO:0000313" key="2">
    <source>
        <dbReference type="EMBL" id="CAB4286322.1"/>
    </source>
</evidence>
<name>A0A6J5VDN4_PRUAR</name>
<evidence type="ECO:0000256" key="1">
    <source>
        <dbReference type="SAM" id="MobiDB-lite"/>
    </source>
</evidence>
<feature type="region of interest" description="Disordered" evidence="1">
    <location>
        <begin position="1"/>
        <end position="52"/>
    </location>
</feature>
<organism evidence="2 3">
    <name type="scientific">Prunus armeniaca</name>
    <name type="common">Apricot</name>
    <name type="synonym">Armeniaca vulgaris</name>
    <dbReference type="NCBI Taxonomy" id="36596"/>
    <lineage>
        <taxon>Eukaryota</taxon>
        <taxon>Viridiplantae</taxon>
        <taxon>Streptophyta</taxon>
        <taxon>Embryophyta</taxon>
        <taxon>Tracheophyta</taxon>
        <taxon>Spermatophyta</taxon>
        <taxon>Magnoliopsida</taxon>
        <taxon>eudicotyledons</taxon>
        <taxon>Gunneridae</taxon>
        <taxon>Pentapetalae</taxon>
        <taxon>rosids</taxon>
        <taxon>fabids</taxon>
        <taxon>Rosales</taxon>
        <taxon>Rosaceae</taxon>
        <taxon>Amygdaloideae</taxon>
        <taxon>Amygdaleae</taxon>
        <taxon>Prunus</taxon>
    </lineage>
</organism>
<feature type="compositionally biased region" description="Polar residues" evidence="1">
    <location>
        <begin position="1"/>
        <end position="18"/>
    </location>
</feature>
<dbReference type="Proteomes" id="UP000507222">
    <property type="component" value="Unassembled WGS sequence"/>
</dbReference>
<sequence length="62" mass="6749">MNTRPTLNMQMGGASSVNPRHMGVSTRPPLSRQMGGSSARWNPPGKATNKKNCKWPLLSDIV</sequence>
<reference evidence="2 3" key="1">
    <citation type="submission" date="2020-05" db="EMBL/GenBank/DDBJ databases">
        <authorList>
            <person name="Campoy J."/>
            <person name="Schneeberger K."/>
            <person name="Spophaly S."/>
        </authorList>
    </citation>
    <scope>NUCLEOTIDE SEQUENCE [LARGE SCALE GENOMIC DNA]</scope>
    <source>
        <strain evidence="2">PruArmRojPasFocal</strain>
    </source>
</reference>
<proteinExistence type="predicted"/>